<evidence type="ECO:0000256" key="3">
    <source>
        <dbReference type="ARBA" id="ARBA00022553"/>
    </source>
</evidence>
<evidence type="ECO:0000256" key="5">
    <source>
        <dbReference type="ARBA" id="ARBA00022741"/>
    </source>
</evidence>
<dbReference type="GO" id="GO:0005816">
    <property type="term" value="C:spindle pole body"/>
    <property type="evidence" value="ECO:0007669"/>
    <property type="project" value="UniProtKB-ARBA"/>
</dbReference>
<feature type="domain" description="AGC-kinase C-terminal" evidence="13">
    <location>
        <begin position="559"/>
        <end position="658"/>
    </location>
</feature>
<feature type="compositionally biased region" description="Low complexity" evidence="11">
    <location>
        <begin position="58"/>
        <end position="70"/>
    </location>
</feature>
<dbReference type="SUPFAM" id="SSF56112">
    <property type="entry name" value="Protein kinase-like (PK-like)"/>
    <property type="match status" value="1"/>
</dbReference>
<evidence type="ECO:0000256" key="2">
    <source>
        <dbReference type="ARBA" id="ARBA00022527"/>
    </source>
</evidence>
<dbReference type="Gene3D" id="3.30.200.20">
    <property type="entry name" value="Phosphorylase Kinase, domain 1"/>
    <property type="match status" value="2"/>
</dbReference>
<dbReference type="EMBL" id="AJIX01000013">
    <property type="protein sequence ID" value="KGR13650.1"/>
    <property type="molecule type" value="Genomic_DNA"/>
</dbReference>
<feature type="compositionally biased region" description="Polar residues" evidence="11">
    <location>
        <begin position="71"/>
        <end position="103"/>
    </location>
</feature>
<keyword evidence="7 10" id="KW-0067">ATP-binding</keyword>
<dbReference type="SMART" id="SM00220">
    <property type="entry name" value="S_TKc"/>
    <property type="match status" value="1"/>
</dbReference>
<dbReference type="InterPro" id="IPR011009">
    <property type="entry name" value="Kinase-like_dom_sf"/>
</dbReference>
<keyword evidence="6" id="KW-0418">Kinase</keyword>
<protein>
    <recommendedName>
        <fullName evidence="1">non-specific serine/threonine protein kinase</fullName>
        <ecNumber evidence="1">2.7.11.1</ecNumber>
    </recommendedName>
</protein>
<feature type="region of interest" description="Disordered" evidence="11">
    <location>
        <begin position="613"/>
        <end position="636"/>
    </location>
</feature>
<dbReference type="InterPro" id="IPR050236">
    <property type="entry name" value="Ser_Thr_kinase_AGC"/>
</dbReference>
<dbReference type="PROSITE" id="PS00108">
    <property type="entry name" value="PROTEIN_KINASE_ST"/>
    <property type="match status" value="1"/>
</dbReference>
<reference evidence="14 15" key="1">
    <citation type="submission" date="2013-12" db="EMBL/GenBank/DDBJ databases">
        <title>The Genome Sequence of Candida albicans P78048.</title>
        <authorList>
            <consortium name="The Broad Institute Genome Sequencing Platform"/>
            <consortium name="The Broad Institute Genome Sequencing Center for Infectious Disease"/>
            <person name="Cuomo C."/>
            <person name="Bennett R."/>
            <person name="Hirakawa M."/>
            <person name="Noverr M."/>
            <person name="Mitchell A."/>
            <person name="Young S.K."/>
            <person name="Zeng Q."/>
            <person name="Gargeya S."/>
            <person name="Fitzgerald M."/>
            <person name="Abouelleil A."/>
            <person name="Alvarado L."/>
            <person name="Berlin A.M."/>
            <person name="Chapman S.B."/>
            <person name="Dewar J."/>
            <person name="Goldberg J."/>
            <person name="Griggs A."/>
            <person name="Gujja S."/>
            <person name="Hansen M."/>
            <person name="Howarth C."/>
            <person name="Imamovic A."/>
            <person name="Larimer J."/>
            <person name="McCowan C."/>
            <person name="Murphy C."/>
            <person name="Pearson M."/>
            <person name="Priest M."/>
            <person name="Roberts A."/>
            <person name="Saif S."/>
            <person name="Shea T."/>
            <person name="Sykes S."/>
            <person name="Wortman J."/>
            <person name="Nusbaum C."/>
            <person name="Birren B."/>
        </authorList>
    </citation>
    <scope>NUCLEOTIDE SEQUENCE [LARGE SCALE GENOMIC DNA]</scope>
    <source>
        <strain evidence="14 15">P78048</strain>
    </source>
</reference>
<dbReference type="InterPro" id="IPR017441">
    <property type="entry name" value="Protein_kinase_ATP_BS"/>
</dbReference>
<dbReference type="GO" id="GO:0004674">
    <property type="term" value="F:protein serine/threonine kinase activity"/>
    <property type="evidence" value="ECO:0007669"/>
    <property type="project" value="UniProtKB-KW"/>
</dbReference>
<name>A0AB34PUE7_CANAX</name>
<dbReference type="AlphaFoldDB" id="A0AB34PUE7"/>
<evidence type="ECO:0000313" key="15">
    <source>
        <dbReference type="Proteomes" id="UP000030161"/>
    </source>
</evidence>
<keyword evidence="3" id="KW-0597">Phosphoprotein</keyword>
<comment type="catalytic activity">
    <reaction evidence="9">
        <text>L-seryl-[protein] + ATP = O-phospho-L-seryl-[protein] + ADP + H(+)</text>
        <dbReference type="Rhea" id="RHEA:17989"/>
        <dbReference type="Rhea" id="RHEA-COMP:9863"/>
        <dbReference type="Rhea" id="RHEA-COMP:11604"/>
        <dbReference type="ChEBI" id="CHEBI:15378"/>
        <dbReference type="ChEBI" id="CHEBI:29999"/>
        <dbReference type="ChEBI" id="CHEBI:30616"/>
        <dbReference type="ChEBI" id="CHEBI:83421"/>
        <dbReference type="ChEBI" id="CHEBI:456216"/>
        <dbReference type="EC" id="2.7.11.1"/>
    </reaction>
</comment>
<dbReference type="SMART" id="SM00133">
    <property type="entry name" value="S_TK_X"/>
    <property type="match status" value="1"/>
</dbReference>
<feature type="compositionally biased region" description="Polar residues" evidence="11">
    <location>
        <begin position="46"/>
        <end position="57"/>
    </location>
</feature>
<dbReference type="Proteomes" id="UP000030161">
    <property type="component" value="Unassembled WGS sequence"/>
</dbReference>
<dbReference type="InterPro" id="IPR000719">
    <property type="entry name" value="Prot_kinase_dom"/>
</dbReference>
<evidence type="ECO:0000256" key="9">
    <source>
        <dbReference type="ARBA" id="ARBA00048679"/>
    </source>
</evidence>
<feature type="binding site" evidence="10">
    <location>
        <position position="269"/>
    </location>
    <ligand>
        <name>ATP</name>
        <dbReference type="ChEBI" id="CHEBI:30616"/>
    </ligand>
</feature>
<evidence type="ECO:0000256" key="4">
    <source>
        <dbReference type="ARBA" id="ARBA00022679"/>
    </source>
</evidence>
<feature type="region of interest" description="Disordered" evidence="11">
    <location>
        <begin position="1"/>
        <end position="20"/>
    </location>
</feature>
<comment type="caution">
    <text evidence="14">The sequence shown here is derived from an EMBL/GenBank/DDBJ whole genome shotgun (WGS) entry which is preliminary data.</text>
</comment>
<dbReference type="PANTHER" id="PTHR24356:SF417">
    <property type="entry name" value="CELL CYCLE PROTEIN KINASE DBF2-RELATED"/>
    <property type="match status" value="1"/>
</dbReference>
<dbReference type="FunFam" id="1.10.510.10:FF:000141">
    <property type="entry name" value="Non-specific serine/threonine protein kinase"/>
    <property type="match status" value="1"/>
</dbReference>
<dbReference type="PANTHER" id="PTHR24356">
    <property type="entry name" value="SERINE/THREONINE-PROTEIN KINASE"/>
    <property type="match status" value="1"/>
</dbReference>
<sequence>MTNFFNRSPKHQSHHYQPHQQDVTDISYSMENVSISSNAMMDIDTSYRSSKPTYNNPQQQQQQQQQQQAQNNLFNKENITPLNSPTKSILHNSPQQAKSSTSPQHLYNKLVNANYNGNSPQPGIQQQQNNRALQNNINQLQPPLNKRYKLTEAEFYAKANSARTKRLTSIAQLYFLDYYCDMFDYVINRRERTAIVEKNLLTDPMYKNDITKQQFEWKNYIGRERALLRKRRLKPKHKDFEMITQIGQGGYGQVFLSRKRDTREICALKILNKKLLIKLDETRHVLTERDILTNTRSDWLVKLLYAFQDQEKVFLAMEFVPGGDFRTLLNNTGYLIPPHARFYISEMFAAVNSLHELGFTHRDLKPENFLIDSKGHIKLTDFGLAAGTVCNDRIESMKIKLQNLQNLNDFNDDSNNDNHHYQVPSSLIYERQKIFKQSQQQQQQQNSNNTTANSIVGSPDYMALEVLEGKNYNYTIDYWSLGCMLFEALCGYPPFSGSKQDETYYNLKHWKTALRRPQTKDGRYVFSDRTWNLIIKLIASPNNRLQNFKQVQQQSYFSDIKDWGNLRQKTPPFTPQLDNEEDAGYFDDFEDDEMMMKYKDVFARQEQNEQLLEKSNTTTTTTTTTTTKNGKRFSPGSKFNDNFIGFTFKHKSNPNNKFTNGSGNTGRYGNGNGNNNNNGEINLLNMVENGNGIGNGNSRSSRLNPLATLY</sequence>
<keyword evidence="5 10" id="KW-0547">Nucleotide-binding</keyword>
<dbReference type="PROSITE" id="PS00107">
    <property type="entry name" value="PROTEIN_KINASE_ATP"/>
    <property type="match status" value="1"/>
</dbReference>
<organism evidence="14 15">
    <name type="scientific">Candida albicans P78048</name>
    <dbReference type="NCBI Taxonomy" id="1094989"/>
    <lineage>
        <taxon>Eukaryota</taxon>
        <taxon>Fungi</taxon>
        <taxon>Dikarya</taxon>
        <taxon>Ascomycota</taxon>
        <taxon>Saccharomycotina</taxon>
        <taxon>Pichiomycetes</taxon>
        <taxon>Debaryomycetaceae</taxon>
        <taxon>Candida/Lodderomyces clade</taxon>
        <taxon>Candida</taxon>
    </lineage>
</organism>
<dbReference type="Pfam" id="PF00069">
    <property type="entry name" value="Pkinase"/>
    <property type="match status" value="2"/>
</dbReference>
<evidence type="ECO:0000256" key="10">
    <source>
        <dbReference type="PROSITE-ProRule" id="PRU10141"/>
    </source>
</evidence>
<dbReference type="GO" id="GO:0030447">
    <property type="term" value="P:filamentous growth"/>
    <property type="evidence" value="ECO:0007669"/>
    <property type="project" value="UniProtKB-ARBA"/>
</dbReference>
<accession>A0AB34PUE7</accession>
<keyword evidence="4" id="KW-0808">Transferase</keyword>
<evidence type="ECO:0000259" key="13">
    <source>
        <dbReference type="PROSITE" id="PS51285"/>
    </source>
</evidence>
<evidence type="ECO:0000313" key="14">
    <source>
        <dbReference type="EMBL" id="KGR13650.1"/>
    </source>
</evidence>
<evidence type="ECO:0000256" key="7">
    <source>
        <dbReference type="ARBA" id="ARBA00022840"/>
    </source>
</evidence>
<dbReference type="EC" id="2.7.11.1" evidence="1"/>
<feature type="region of interest" description="Disordered" evidence="11">
    <location>
        <begin position="651"/>
        <end position="674"/>
    </location>
</feature>
<dbReference type="InterPro" id="IPR000961">
    <property type="entry name" value="AGC-kinase_C"/>
</dbReference>
<feature type="compositionally biased region" description="Basic residues" evidence="11">
    <location>
        <begin position="8"/>
        <end position="17"/>
    </location>
</feature>
<feature type="compositionally biased region" description="Gly residues" evidence="11">
    <location>
        <begin position="663"/>
        <end position="672"/>
    </location>
</feature>
<evidence type="ECO:0000256" key="8">
    <source>
        <dbReference type="ARBA" id="ARBA00047899"/>
    </source>
</evidence>
<gene>
    <name evidence="14" type="ORF">MG3_02080</name>
</gene>
<dbReference type="Gene3D" id="1.10.510.10">
    <property type="entry name" value="Transferase(Phosphotransferase) domain 1"/>
    <property type="match status" value="2"/>
</dbReference>
<dbReference type="SMR" id="A0AB34PUE7"/>
<feature type="region of interest" description="Disordered" evidence="11">
    <location>
        <begin position="46"/>
        <end position="103"/>
    </location>
</feature>
<evidence type="ECO:0000256" key="11">
    <source>
        <dbReference type="SAM" id="MobiDB-lite"/>
    </source>
</evidence>
<feature type="compositionally biased region" description="Low complexity" evidence="11">
    <location>
        <begin position="617"/>
        <end position="627"/>
    </location>
</feature>
<feature type="domain" description="Protein kinase" evidence="12">
    <location>
        <begin position="240"/>
        <end position="557"/>
    </location>
</feature>
<dbReference type="PROSITE" id="PS50011">
    <property type="entry name" value="PROTEIN_KINASE_DOM"/>
    <property type="match status" value="1"/>
</dbReference>
<dbReference type="FunFam" id="3.30.200.20:FF:000109">
    <property type="entry name" value="Non-specific serine/threonine protein kinase"/>
    <property type="match status" value="1"/>
</dbReference>
<dbReference type="PROSITE" id="PS51285">
    <property type="entry name" value="AGC_KINASE_CTER"/>
    <property type="match status" value="1"/>
</dbReference>
<keyword evidence="2" id="KW-0723">Serine/threonine-protein kinase</keyword>
<dbReference type="GO" id="GO:0035556">
    <property type="term" value="P:intracellular signal transduction"/>
    <property type="evidence" value="ECO:0007669"/>
    <property type="project" value="TreeGrafter"/>
</dbReference>
<evidence type="ECO:0000256" key="6">
    <source>
        <dbReference type="ARBA" id="ARBA00022777"/>
    </source>
</evidence>
<dbReference type="GO" id="GO:0005524">
    <property type="term" value="F:ATP binding"/>
    <property type="evidence" value="ECO:0007669"/>
    <property type="project" value="UniProtKB-UniRule"/>
</dbReference>
<proteinExistence type="predicted"/>
<evidence type="ECO:0000256" key="1">
    <source>
        <dbReference type="ARBA" id="ARBA00012513"/>
    </source>
</evidence>
<comment type="catalytic activity">
    <reaction evidence="8">
        <text>L-threonyl-[protein] + ATP = O-phospho-L-threonyl-[protein] + ADP + H(+)</text>
        <dbReference type="Rhea" id="RHEA:46608"/>
        <dbReference type="Rhea" id="RHEA-COMP:11060"/>
        <dbReference type="Rhea" id="RHEA-COMP:11605"/>
        <dbReference type="ChEBI" id="CHEBI:15378"/>
        <dbReference type="ChEBI" id="CHEBI:30013"/>
        <dbReference type="ChEBI" id="CHEBI:30616"/>
        <dbReference type="ChEBI" id="CHEBI:61977"/>
        <dbReference type="ChEBI" id="CHEBI:456216"/>
        <dbReference type="EC" id="2.7.11.1"/>
    </reaction>
</comment>
<dbReference type="FunFam" id="1.10.510.10:FF:000319">
    <property type="entry name" value="Non-specific serine/threonine protein kinase"/>
    <property type="match status" value="1"/>
</dbReference>
<evidence type="ECO:0000259" key="12">
    <source>
        <dbReference type="PROSITE" id="PS50011"/>
    </source>
</evidence>
<dbReference type="InterPro" id="IPR008271">
    <property type="entry name" value="Ser/Thr_kinase_AS"/>
</dbReference>